<dbReference type="AlphaFoldDB" id="A0A0F3IT56"/>
<dbReference type="PANTHER" id="PTHR32089">
    <property type="entry name" value="METHYL-ACCEPTING CHEMOTAXIS PROTEIN MCPB"/>
    <property type="match status" value="1"/>
</dbReference>
<reference evidence="11 12" key="1">
    <citation type="submission" date="2015-03" db="EMBL/GenBank/DDBJ databases">
        <title>Draft genome sequence of Elstera litoralis.</title>
        <authorList>
            <person name="Rahalkar M.C."/>
            <person name="Dhakephalkar P.K."/>
            <person name="Pore S.D."/>
            <person name="Arora P."/>
            <person name="Kapse N.G."/>
            <person name="Pandit P.S."/>
        </authorList>
    </citation>
    <scope>NUCLEOTIDE SEQUENCE [LARGE SCALE GENOMIC DNA]</scope>
    <source>
        <strain evidence="11 12">Dia-1</strain>
    </source>
</reference>
<dbReference type="Pfam" id="PF00015">
    <property type="entry name" value="MCPsignal"/>
    <property type="match status" value="1"/>
</dbReference>
<dbReference type="GO" id="GO:0006935">
    <property type="term" value="P:chemotaxis"/>
    <property type="evidence" value="ECO:0007669"/>
    <property type="project" value="InterPro"/>
</dbReference>
<keyword evidence="12" id="KW-1185">Reference proteome</keyword>
<protein>
    <recommendedName>
        <fullName evidence="10">Methyl-accepting transducer domain-containing protein</fullName>
    </recommendedName>
</protein>
<comment type="subcellular location">
    <subcellularLocation>
        <location evidence="1">Cell membrane</location>
        <topology evidence="1">Multi-pass membrane protein</topology>
    </subcellularLocation>
</comment>
<dbReference type="Gene3D" id="6.10.340.10">
    <property type="match status" value="1"/>
</dbReference>
<dbReference type="EMBL" id="LAJY01000208">
    <property type="protein sequence ID" value="KJV09807.1"/>
    <property type="molecule type" value="Genomic_DNA"/>
</dbReference>
<evidence type="ECO:0000256" key="1">
    <source>
        <dbReference type="ARBA" id="ARBA00004651"/>
    </source>
</evidence>
<evidence type="ECO:0000256" key="3">
    <source>
        <dbReference type="ARBA" id="ARBA00022692"/>
    </source>
</evidence>
<dbReference type="SUPFAM" id="SSF58104">
    <property type="entry name" value="Methyl-accepting chemotaxis protein (MCP) signaling domain"/>
    <property type="match status" value="1"/>
</dbReference>
<evidence type="ECO:0000313" key="12">
    <source>
        <dbReference type="Proteomes" id="UP000033774"/>
    </source>
</evidence>
<comment type="caution">
    <text evidence="11">The sequence shown here is derived from an EMBL/GenBank/DDBJ whole genome shotgun (WGS) entry which is preliminary data.</text>
</comment>
<evidence type="ECO:0000259" key="10">
    <source>
        <dbReference type="PROSITE" id="PS50111"/>
    </source>
</evidence>
<comment type="similarity">
    <text evidence="7">Belongs to the methyl-accepting chemotaxis (MCP) protein family.</text>
</comment>
<evidence type="ECO:0000256" key="6">
    <source>
        <dbReference type="ARBA" id="ARBA00023224"/>
    </source>
</evidence>
<dbReference type="InterPro" id="IPR033463">
    <property type="entry name" value="sCache_3"/>
</dbReference>
<dbReference type="PATRIC" id="fig|552518.3.peg.1114"/>
<dbReference type="Proteomes" id="UP000033774">
    <property type="component" value="Unassembled WGS sequence"/>
</dbReference>
<sequence length="557" mass="58789">MKNLGVQQRLILTFIALVALIAGAITANSYRVVHKALLRDAQVNVDRGLDVLKQLIDERGGRFSMMNDQLMLNDLAVGFDVSLVDTVSKLTGGVATIFQNDERVTTTVLRPDGARAVGTKLAPGPAYDSVFREKKPYHGAVDILGKPHIAVYEPIQDSAGRVIGILFVGMPVSVVVQENNDILRDNLMGAALALILGAFIIAWVVRSQMRRVSRLTDLFGTLQDDPKVLDLDDTSRRDEIGALARALVDYSNQLVTARRLAAQEHQKTARDLARKQMIEAAIASFGNSIDGVVATVVSAAAQLQQNAETVNSNAMMTSEQSNEVAVAAEQATANVQTVASASEELNASIREINRQVAEAAKFAGTAVSEAEQTGSIVRTLSEAGLRIGEVVSLISDIAAQTNLLALNATIEAARAGESGKGFAVVAGEVKNLAGQTARATEDIQNQVGAIQAATQQAVAAIASIGNTIGHINEINLGVKVAMEEQGAATSEIARNVTEAASSTQNVTEITISVTTAAVETGSMAGEVLAAVGSLTQQAETLKREVRHFLGKVQHDAA</sequence>
<dbReference type="GO" id="GO:0007165">
    <property type="term" value="P:signal transduction"/>
    <property type="evidence" value="ECO:0007669"/>
    <property type="project" value="UniProtKB-KW"/>
</dbReference>
<evidence type="ECO:0000256" key="8">
    <source>
        <dbReference type="PROSITE-ProRule" id="PRU00284"/>
    </source>
</evidence>
<feature type="transmembrane region" description="Helical" evidence="9">
    <location>
        <begin position="187"/>
        <end position="205"/>
    </location>
</feature>
<name>A0A0F3IT56_9PROT</name>
<keyword evidence="5 9" id="KW-0472">Membrane</keyword>
<dbReference type="InterPro" id="IPR029151">
    <property type="entry name" value="Sensor-like_sf"/>
</dbReference>
<dbReference type="SUPFAM" id="SSF103190">
    <property type="entry name" value="Sensory domain-like"/>
    <property type="match status" value="1"/>
</dbReference>
<evidence type="ECO:0000256" key="4">
    <source>
        <dbReference type="ARBA" id="ARBA00022989"/>
    </source>
</evidence>
<dbReference type="InterPro" id="IPR004090">
    <property type="entry name" value="Chemotax_Me-accpt_rcpt"/>
</dbReference>
<dbReference type="InterPro" id="IPR004089">
    <property type="entry name" value="MCPsignal_dom"/>
</dbReference>
<keyword evidence="4 9" id="KW-1133">Transmembrane helix</keyword>
<accession>A0A0F3IT56</accession>
<organism evidence="11 12">
    <name type="scientific">Elstera litoralis</name>
    <dbReference type="NCBI Taxonomy" id="552518"/>
    <lineage>
        <taxon>Bacteria</taxon>
        <taxon>Pseudomonadati</taxon>
        <taxon>Pseudomonadota</taxon>
        <taxon>Alphaproteobacteria</taxon>
        <taxon>Rhodospirillales</taxon>
        <taxon>Rhodospirillaceae</taxon>
        <taxon>Elstera</taxon>
    </lineage>
</organism>
<feature type="domain" description="Methyl-accepting transducer" evidence="10">
    <location>
        <begin position="299"/>
        <end position="535"/>
    </location>
</feature>
<dbReference type="PROSITE" id="PS50111">
    <property type="entry name" value="CHEMOTAXIS_TRANSDUC_2"/>
    <property type="match status" value="1"/>
</dbReference>
<dbReference type="PANTHER" id="PTHR32089:SF112">
    <property type="entry name" value="LYSOZYME-LIKE PROTEIN-RELATED"/>
    <property type="match status" value="1"/>
</dbReference>
<dbReference type="Pfam" id="PF17202">
    <property type="entry name" value="sCache_3_3"/>
    <property type="match status" value="1"/>
</dbReference>
<evidence type="ECO:0000313" key="11">
    <source>
        <dbReference type="EMBL" id="KJV09807.1"/>
    </source>
</evidence>
<dbReference type="GO" id="GO:0004888">
    <property type="term" value="F:transmembrane signaling receptor activity"/>
    <property type="evidence" value="ECO:0007669"/>
    <property type="project" value="InterPro"/>
</dbReference>
<evidence type="ECO:0000256" key="7">
    <source>
        <dbReference type="ARBA" id="ARBA00029447"/>
    </source>
</evidence>
<evidence type="ECO:0000256" key="9">
    <source>
        <dbReference type="SAM" id="Phobius"/>
    </source>
</evidence>
<keyword evidence="3 9" id="KW-0812">Transmembrane</keyword>
<dbReference type="PRINTS" id="PR00260">
    <property type="entry name" value="CHEMTRNSDUCR"/>
</dbReference>
<dbReference type="GO" id="GO:0005886">
    <property type="term" value="C:plasma membrane"/>
    <property type="evidence" value="ECO:0007669"/>
    <property type="project" value="UniProtKB-SubCell"/>
</dbReference>
<dbReference type="Gene3D" id="1.10.287.950">
    <property type="entry name" value="Methyl-accepting chemotaxis protein"/>
    <property type="match status" value="1"/>
</dbReference>
<evidence type="ECO:0000256" key="2">
    <source>
        <dbReference type="ARBA" id="ARBA00022475"/>
    </source>
</evidence>
<keyword evidence="2" id="KW-1003">Cell membrane</keyword>
<gene>
    <name evidence="11" type="ORF">VZ95_09105</name>
</gene>
<dbReference type="SMART" id="SM00283">
    <property type="entry name" value="MA"/>
    <property type="match status" value="1"/>
</dbReference>
<proteinExistence type="inferred from homology"/>
<keyword evidence="6 8" id="KW-0807">Transducer</keyword>
<evidence type="ECO:0000256" key="5">
    <source>
        <dbReference type="ARBA" id="ARBA00023136"/>
    </source>
</evidence>